<dbReference type="RefSeq" id="WP_016482147.1">
    <property type="nucleotide sequence ID" value="NC_021487.1"/>
</dbReference>
<dbReference type="InterPro" id="IPR029062">
    <property type="entry name" value="Class_I_gatase-like"/>
</dbReference>
<dbReference type="EMBL" id="HF951689">
    <property type="protein sequence ID" value="CCW34587.1"/>
    <property type="molecule type" value="Genomic_DNA"/>
</dbReference>
<protein>
    <recommendedName>
        <fullName evidence="3">Glycoside hydrolase family 42 N-terminal domain-containing protein</fullName>
    </recommendedName>
</protein>
<reference evidence="2" key="1">
    <citation type="submission" date="2013-03" db="EMBL/GenBank/DDBJ databases">
        <title>Genome sequence of Chthonomonas calidirosea, the first sequenced genome from the Armatimonadetes phylum (formally candidate division OP10).</title>
        <authorList>
            <person name="Lee K.C.Y."/>
            <person name="Morgan X.C."/>
            <person name="Dunfield P.F."/>
            <person name="Tamas I."/>
            <person name="Houghton K.M."/>
            <person name="Vyssotski M."/>
            <person name="Ryan J.L.J."/>
            <person name="Lagutin K."/>
            <person name="McDonald I.R."/>
            <person name="Stott M.B."/>
        </authorList>
    </citation>
    <scope>NUCLEOTIDE SEQUENCE [LARGE SCALE GENOMIC DNA]</scope>
    <source>
        <strain evidence="2">DSM 23976 / ICMP 18418 / T49</strain>
    </source>
</reference>
<accession>S0EW15</accession>
<name>S0EW15_CHTCT</name>
<dbReference type="AlphaFoldDB" id="S0EW15"/>
<gene>
    <name evidence="1" type="ORF">CCALI_00762</name>
</gene>
<evidence type="ECO:0008006" key="3">
    <source>
        <dbReference type="Google" id="ProtNLM"/>
    </source>
</evidence>
<evidence type="ECO:0000313" key="1">
    <source>
        <dbReference type="EMBL" id="CCW34587.1"/>
    </source>
</evidence>
<dbReference type="InParanoid" id="S0EW15"/>
<evidence type="ECO:0000313" key="2">
    <source>
        <dbReference type="Proteomes" id="UP000014227"/>
    </source>
</evidence>
<dbReference type="OrthoDB" id="605164at2"/>
<dbReference type="PATRIC" id="fig|1303518.3.peg.770"/>
<dbReference type="eggNOG" id="ENOG502Z8A0">
    <property type="taxonomic scope" value="Bacteria"/>
</dbReference>
<dbReference type="Gene3D" id="3.40.50.880">
    <property type="match status" value="1"/>
</dbReference>
<proteinExistence type="predicted"/>
<dbReference type="KEGG" id="ccz:CCALI_00762"/>
<sequence>MVSGFPIGFLVGGIVLLMAQMPTGSAARPVDPLQKEERTCFQTGAHWDPGLQLDSDLALCYGVGPDIGARIAEWKAQGYRVGVMTGVSWGNYQDYLYGRFDGINHVDEAQTDRYGNVISHGGDVYYMCPGKNYGKFLCLGVQRALDAGAESIFLEEPEFWVRAGYSAGFKREWQDYYKTPWVPPHSSPDAQFRASLLKYYLYRRALKQIFDYVHAYNRRTGKQVRCYVPTHSLINYAHWRIVSPESSLRLVGADGYIAQVWTGTARTPNNYDGVLRERTFETAFFEYGAMMNVVRAGGGRVWFLNDPVEDDPNHSWDDYQKNWEATVTASLMWPQVWRYEVMPWPERVWHGKYPLLSAQQRSAGQPEERVPIPPSYATELLTVINAMNDMKQTDVHWDCGTQGIGVMVSDSMMFERGEPVSSDDHLGSFFGLALPLLKRGIPAAPVQLETCGRKGALSPYRVLFMTYEGMKPLSPDVHTALAKWVQSGGVLVFVDNDDDPYNAIHFWWNEGGLHYTTPREALFDRLGVSYKGTSDSVLASPQLTPIHRVGKGALIWWYQSPAALTHSSDGSARFQIVLERACKAAHLAYHVTNYVVLRRGPYVVAAGLDESLPEPPHVLDGHFLDLFDPHLALTNKVVLTPGSRHLLMDIGRVEPGSTPKVLAGASKILGAGEAGGWFHFHAEGPEGTTAVVCVRFPHRPKQILVDAQVVPTSDWDWEPAFHLLRLRFQNAAEGRVIQVKM</sequence>
<keyword evidence="2" id="KW-1185">Reference proteome</keyword>
<organism evidence="1 2">
    <name type="scientific">Chthonomonas calidirosea (strain DSM 23976 / ICMP 18418 / T49)</name>
    <dbReference type="NCBI Taxonomy" id="1303518"/>
    <lineage>
        <taxon>Bacteria</taxon>
        <taxon>Bacillati</taxon>
        <taxon>Armatimonadota</taxon>
        <taxon>Chthonomonadia</taxon>
        <taxon>Chthonomonadales</taxon>
        <taxon>Chthonomonadaceae</taxon>
        <taxon>Chthonomonas</taxon>
    </lineage>
</organism>
<dbReference type="HOGENOM" id="CLU_383889_0_0_0"/>
<dbReference type="Proteomes" id="UP000014227">
    <property type="component" value="Chromosome I"/>
</dbReference>
<dbReference type="STRING" id="454171.CP488_00389"/>